<sequence length="34" mass="4029">MMHQRIVGIDRRAMVARCPAAIFFRVDVEIHLLY</sequence>
<organism evidence="1 2">
    <name type="scientific">Ciona intestinalis</name>
    <name type="common">Transparent sea squirt</name>
    <name type="synonym">Ascidia intestinalis</name>
    <dbReference type="NCBI Taxonomy" id="7719"/>
    <lineage>
        <taxon>Eukaryota</taxon>
        <taxon>Metazoa</taxon>
        <taxon>Chordata</taxon>
        <taxon>Tunicata</taxon>
        <taxon>Ascidiacea</taxon>
        <taxon>Phlebobranchia</taxon>
        <taxon>Cionidae</taxon>
        <taxon>Ciona</taxon>
    </lineage>
</organism>
<name>H2XTT3_CIOIN</name>
<evidence type="ECO:0000313" key="2">
    <source>
        <dbReference type="Proteomes" id="UP000008144"/>
    </source>
</evidence>
<dbReference type="HOGENOM" id="CLU_3376924_0_0_1"/>
<dbReference type="AlphaFoldDB" id="H2XTT3"/>
<protein>
    <submittedName>
        <fullName evidence="1">Uncharacterized protein</fullName>
    </submittedName>
</protein>
<reference evidence="2" key="1">
    <citation type="journal article" date="2002" name="Science">
        <title>The draft genome of Ciona intestinalis: insights into chordate and vertebrate origins.</title>
        <authorList>
            <person name="Dehal P."/>
            <person name="Satou Y."/>
            <person name="Campbell R.K."/>
            <person name="Chapman J."/>
            <person name="Degnan B."/>
            <person name="De Tomaso A."/>
            <person name="Davidson B."/>
            <person name="Di Gregorio A."/>
            <person name="Gelpke M."/>
            <person name="Goodstein D.M."/>
            <person name="Harafuji N."/>
            <person name="Hastings K.E."/>
            <person name="Ho I."/>
            <person name="Hotta K."/>
            <person name="Huang W."/>
            <person name="Kawashima T."/>
            <person name="Lemaire P."/>
            <person name="Martinez D."/>
            <person name="Meinertzhagen I.A."/>
            <person name="Necula S."/>
            <person name="Nonaka M."/>
            <person name="Putnam N."/>
            <person name="Rash S."/>
            <person name="Saiga H."/>
            <person name="Satake M."/>
            <person name="Terry A."/>
            <person name="Yamada L."/>
            <person name="Wang H.G."/>
            <person name="Awazu S."/>
            <person name="Azumi K."/>
            <person name="Boore J."/>
            <person name="Branno M."/>
            <person name="Chin-Bow S."/>
            <person name="DeSantis R."/>
            <person name="Doyle S."/>
            <person name="Francino P."/>
            <person name="Keys D.N."/>
            <person name="Haga S."/>
            <person name="Hayashi H."/>
            <person name="Hino K."/>
            <person name="Imai K.S."/>
            <person name="Inaba K."/>
            <person name="Kano S."/>
            <person name="Kobayashi K."/>
            <person name="Kobayashi M."/>
            <person name="Lee B.I."/>
            <person name="Makabe K.W."/>
            <person name="Manohar C."/>
            <person name="Matassi G."/>
            <person name="Medina M."/>
            <person name="Mochizuki Y."/>
            <person name="Mount S."/>
            <person name="Morishita T."/>
            <person name="Miura S."/>
            <person name="Nakayama A."/>
            <person name="Nishizaka S."/>
            <person name="Nomoto H."/>
            <person name="Ohta F."/>
            <person name="Oishi K."/>
            <person name="Rigoutsos I."/>
            <person name="Sano M."/>
            <person name="Sasaki A."/>
            <person name="Sasakura Y."/>
            <person name="Shoguchi E."/>
            <person name="Shin-i T."/>
            <person name="Spagnuolo A."/>
            <person name="Stainier D."/>
            <person name="Suzuki M.M."/>
            <person name="Tassy O."/>
            <person name="Takatori N."/>
            <person name="Tokuoka M."/>
            <person name="Yagi K."/>
            <person name="Yoshizaki F."/>
            <person name="Wada S."/>
            <person name="Zhang C."/>
            <person name="Hyatt P.D."/>
            <person name="Larimer F."/>
            <person name="Detter C."/>
            <person name="Doggett N."/>
            <person name="Glavina T."/>
            <person name="Hawkins T."/>
            <person name="Richardson P."/>
            <person name="Lucas S."/>
            <person name="Kohara Y."/>
            <person name="Levine M."/>
            <person name="Satoh N."/>
            <person name="Rokhsar D.S."/>
        </authorList>
    </citation>
    <scope>NUCLEOTIDE SEQUENCE [LARGE SCALE GENOMIC DNA]</scope>
</reference>
<accession>H2XTT3</accession>
<keyword evidence="2" id="KW-1185">Reference proteome</keyword>
<evidence type="ECO:0000313" key="1">
    <source>
        <dbReference type="Ensembl" id="ENSCINP00000033067.1"/>
    </source>
</evidence>
<dbReference type="Proteomes" id="UP000008144">
    <property type="component" value="Unassembled WGS sequence"/>
</dbReference>
<proteinExistence type="predicted"/>
<dbReference type="InParanoid" id="H2XTT3"/>
<reference evidence="1" key="2">
    <citation type="submission" date="2025-08" db="UniProtKB">
        <authorList>
            <consortium name="Ensembl"/>
        </authorList>
    </citation>
    <scope>IDENTIFICATION</scope>
</reference>
<dbReference type="Ensembl" id="ENSCINT00000036025.1">
    <property type="protein sequence ID" value="ENSCINP00000033067.1"/>
    <property type="gene ID" value="ENSCING00000021661.1"/>
</dbReference>
<reference evidence="1" key="3">
    <citation type="submission" date="2025-09" db="UniProtKB">
        <authorList>
            <consortium name="Ensembl"/>
        </authorList>
    </citation>
    <scope>IDENTIFICATION</scope>
</reference>